<evidence type="ECO:0000313" key="1">
    <source>
        <dbReference type="EMBL" id="GAA2697987.1"/>
    </source>
</evidence>
<accession>A0ABN3TB60</accession>
<gene>
    <name evidence="1" type="ORF">GCM10010412_093350</name>
</gene>
<sequence>MSLFVAIEQNPISMMWYARQVAPDIGAEATELLRKIEITAATTAVPVPDVQEAIHACHASGRSIAVVDDISSDAMETYLDLHGLRHLVGAVIGREHLFTLPEHLQTGENLLQQAVQALNAEPSDAALVTLTPHRIFRAKNAGLRSLGVVNKRGTRKHLSGPPDAVAVSSMAHLASGFASVPVLST</sequence>
<keyword evidence="2" id="KW-1185">Reference proteome</keyword>
<dbReference type="Gene3D" id="3.40.50.1000">
    <property type="entry name" value="HAD superfamily/HAD-like"/>
    <property type="match status" value="1"/>
</dbReference>
<dbReference type="InterPro" id="IPR023214">
    <property type="entry name" value="HAD_sf"/>
</dbReference>
<organism evidence="1 2">
    <name type="scientific">Nonomuraea recticatena</name>
    <dbReference type="NCBI Taxonomy" id="46178"/>
    <lineage>
        <taxon>Bacteria</taxon>
        <taxon>Bacillati</taxon>
        <taxon>Actinomycetota</taxon>
        <taxon>Actinomycetes</taxon>
        <taxon>Streptosporangiales</taxon>
        <taxon>Streptosporangiaceae</taxon>
        <taxon>Nonomuraea</taxon>
    </lineage>
</organism>
<dbReference type="Proteomes" id="UP001501666">
    <property type="component" value="Unassembled WGS sequence"/>
</dbReference>
<dbReference type="SUPFAM" id="SSF56784">
    <property type="entry name" value="HAD-like"/>
    <property type="match status" value="1"/>
</dbReference>
<proteinExistence type="predicted"/>
<dbReference type="InterPro" id="IPR036412">
    <property type="entry name" value="HAD-like_sf"/>
</dbReference>
<dbReference type="InterPro" id="IPR041492">
    <property type="entry name" value="HAD_2"/>
</dbReference>
<dbReference type="Pfam" id="PF13419">
    <property type="entry name" value="HAD_2"/>
    <property type="match status" value="1"/>
</dbReference>
<evidence type="ECO:0000313" key="2">
    <source>
        <dbReference type="Proteomes" id="UP001501666"/>
    </source>
</evidence>
<dbReference type="EMBL" id="BAAATE010000049">
    <property type="protein sequence ID" value="GAA2697987.1"/>
    <property type="molecule type" value="Genomic_DNA"/>
</dbReference>
<comment type="caution">
    <text evidence="1">The sequence shown here is derived from an EMBL/GenBank/DDBJ whole genome shotgun (WGS) entry which is preliminary data.</text>
</comment>
<name>A0ABN3TB60_9ACTN</name>
<reference evidence="1 2" key="1">
    <citation type="journal article" date="2019" name="Int. J. Syst. Evol. Microbiol.">
        <title>The Global Catalogue of Microorganisms (GCM) 10K type strain sequencing project: providing services to taxonomists for standard genome sequencing and annotation.</title>
        <authorList>
            <consortium name="The Broad Institute Genomics Platform"/>
            <consortium name="The Broad Institute Genome Sequencing Center for Infectious Disease"/>
            <person name="Wu L."/>
            <person name="Ma J."/>
        </authorList>
    </citation>
    <scope>NUCLEOTIDE SEQUENCE [LARGE SCALE GENOMIC DNA]</scope>
    <source>
        <strain evidence="1 2">JCM 6835</strain>
    </source>
</reference>
<protein>
    <submittedName>
        <fullName evidence="1">Uncharacterized protein</fullName>
    </submittedName>
</protein>